<dbReference type="Proteomes" id="UP000324632">
    <property type="component" value="Chromosome 9"/>
</dbReference>
<evidence type="ECO:0000256" key="1">
    <source>
        <dbReference type="SAM" id="SignalP"/>
    </source>
</evidence>
<feature type="signal peptide" evidence="1">
    <location>
        <begin position="1"/>
        <end position="25"/>
    </location>
</feature>
<proteinExistence type="predicted"/>
<keyword evidence="3" id="KW-1185">Reference proteome</keyword>
<accession>A0A5A9P6P5</accession>
<dbReference type="AlphaFoldDB" id="A0A5A9P6P5"/>
<reference evidence="2 3" key="1">
    <citation type="journal article" date="2019" name="Mol. Ecol. Resour.">
        <title>Chromosome-level genome assembly of Triplophysa tibetana, a fish adapted to the harsh high-altitude environment of the Tibetan Plateau.</title>
        <authorList>
            <person name="Yang X."/>
            <person name="Liu H."/>
            <person name="Ma Z."/>
            <person name="Zou Y."/>
            <person name="Zou M."/>
            <person name="Mao Y."/>
            <person name="Li X."/>
            <person name="Wang H."/>
            <person name="Chen T."/>
            <person name="Wang W."/>
            <person name="Yang R."/>
        </authorList>
    </citation>
    <scope>NUCLEOTIDE SEQUENCE [LARGE SCALE GENOMIC DNA]</scope>
    <source>
        <strain evidence="2">TTIB1903HZAU</strain>
        <tissue evidence="2">Muscle</tissue>
    </source>
</reference>
<dbReference type="EMBL" id="SOYY01000009">
    <property type="protein sequence ID" value="KAA0717422.1"/>
    <property type="molecule type" value="Genomic_DNA"/>
</dbReference>
<organism evidence="2 3">
    <name type="scientific">Triplophysa tibetana</name>
    <dbReference type="NCBI Taxonomy" id="1572043"/>
    <lineage>
        <taxon>Eukaryota</taxon>
        <taxon>Metazoa</taxon>
        <taxon>Chordata</taxon>
        <taxon>Craniata</taxon>
        <taxon>Vertebrata</taxon>
        <taxon>Euteleostomi</taxon>
        <taxon>Actinopterygii</taxon>
        <taxon>Neopterygii</taxon>
        <taxon>Teleostei</taxon>
        <taxon>Ostariophysi</taxon>
        <taxon>Cypriniformes</taxon>
        <taxon>Nemacheilidae</taxon>
        <taxon>Triplophysa</taxon>
    </lineage>
</organism>
<protein>
    <submittedName>
        <fullName evidence="2">Uncharacterized protein</fullName>
    </submittedName>
</protein>
<sequence>MSSFSPFKLLNLQLLLLWFVNYSGATDKPVSGILGGDAMLLCDSSDATDIFSIDLSRIKGIFSCRNETCDPENDSQNGRVFKEGACGFIIKDTISVKKGEPLKLDVLLPNADKVEHQGKRTTGGKVVWSRSHGVWSDRMIIIDRKLIINNFTTTDTGTYEVLDSEGQILIMVTVDIQNNFDTS</sequence>
<comment type="caution">
    <text evidence="2">The sequence shown here is derived from an EMBL/GenBank/DDBJ whole genome shotgun (WGS) entry which is preliminary data.</text>
</comment>
<feature type="chain" id="PRO_5022988866" evidence="1">
    <location>
        <begin position="26"/>
        <end position="183"/>
    </location>
</feature>
<gene>
    <name evidence="2" type="ORF">E1301_Tti022067</name>
</gene>
<evidence type="ECO:0000313" key="2">
    <source>
        <dbReference type="EMBL" id="KAA0717422.1"/>
    </source>
</evidence>
<name>A0A5A9P6P5_9TELE</name>
<evidence type="ECO:0000313" key="3">
    <source>
        <dbReference type="Proteomes" id="UP000324632"/>
    </source>
</evidence>
<keyword evidence="1" id="KW-0732">Signal</keyword>